<proteinExistence type="predicted"/>
<dbReference type="OrthoDB" id="1524454at2"/>
<dbReference type="InterPro" id="IPR034660">
    <property type="entry name" value="DinB/YfiT-like"/>
</dbReference>
<evidence type="ECO:0000313" key="4">
    <source>
        <dbReference type="Proteomes" id="UP000184031"/>
    </source>
</evidence>
<dbReference type="Gene3D" id="1.20.120.450">
    <property type="entry name" value="dinb family like domain"/>
    <property type="match status" value="1"/>
</dbReference>
<comment type="caution">
    <text evidence="3">The sequence shown here is derived from an EMBL/GenBank/DDBJ whole genome shotgun (WGS) entry which is preliminary data.</text>
</comment>
<dbReference type="AlphaFoldDB" id="A0A1M6PSQ6"/>
<reference evidence="3 4" key="1">
    <citation type="submission" date="2016-11" db="EMBL/GenBank/DDBJ databases">
        <authorList>
            <person name="Varghese N."/>
            <person name="Submissions S."/>
        </authorList>
    </citation>
    <scope>NUCLEOTIDE SEQUENCE [LARGE SCALE GENOMIC DNA]</scope>
    <source>
        <strain evidence="3 4">CGMCC 1.12174</strain>
        <strain evidence="2 5">DSM 26351</strain>
    </source>
</reference>
<sequence length="202" mass="22836">MKKMMLPMLALVLFGFSRDTGKLTEEERKMANQHLAETRDHMLNVLNGLTDEQLNFKPGDGSWSIAEGVEHLAILETTFGDLVHKSVADGPNPELKDSLVFKDEQIMPMVTDRSSKVKTSEAFEPSGKFGSHEETLQAFLDKRSELMDYVKTTDDDLRNRFNSDFPFGTVDALQLIIFTAAHTERHVLQMEEVMAHADYPSN</sequence>
<dbReference type="Proteomes" id="UP000184031">
    <property type="component" value="Unassembled WGS sequence"/>
</dbReference>
<dbReference type="STRING" id="1055723.SAMN05216293_0302"/>
<protein>
    <submittedName>
        <fullName evidence="3">DinB superfamily protein</fullName>
    </submittedName>
</protein>
<accession>A0A1M6PSQ6</accession>
<feature type="domain" description="DinB-like" evidence="1">
    <location>
        <begin position="35"/>
        <end position="190"/>
    </location>
</feature>
<dbReference type="EMBL" id="FOKU01000001">
    <property type="protein sequence ID" value="SFB67747.1"/>
    <property type="molecule type" value="Genomic_DNA"/>
</dbReference>
<name>A0A1M6PSQ6_9FLAO</name>
<evidence type="ECO:0000313" key="2">
    <source>
        <dbReference type="EMBL" id="SFB67747.1"/>
    </source>
</evidence>
<dbReference type="Pfam" id="PF12867">
    <property type="entry name" value="DinB_2"/>
    <property type="match status" value="1"/>
</dbReference>
<evidence type="ECO:0000313" key="3">
    <source>
        <dbReference type="EMBL" id="SHK11014.1"/>
    </source>
</evidence>
<dbReference type="RefSeq" id="WP_072876115.1">
    <property type="nucleotide sequence ID" value="NZ_FOKU01000001.1"/>
</dbReference>
<dbReference type="EMBL" id="FRAT01000001">
    <property type="protein sequence ID" value="SHK11014.1"/>
    <property type="molecule type" value="Genomic_DNA"/>
</dbReference>
<dbReference type="InterPro" id="IPR024775">
    <property type="entry name" value="DinB-like"/>
</dbReference>
<dbReference type="Proteomes" id="UP000198940">
    <property type="component" value="Unassembled WGS sequence"/>
</dbReference>
<organism evidence="3 4">
    <name type="scientific">Flagellimonas taeanensis</name>
    <dbReference type="NCBI Taxonomy" id="1005926"/>
    <lineage>
        <taxon>Bacteria</taxon>
        <taxon>Pseudomonadati</taxon>
        <taxon>Bacteroidota</taxon>
        <taxon>Flavobacteriia</taxon>
        <taxon>Flavobacteriales</taxon>
        <taxon>Flavobacteriaceae</taxon>
        <taxon>Flagellimonas</taxon>
    </lineage>
</organism>
<evidence type="ECO:0000259" key="1">
    <source>
        <dbReference type="Pfam" id="PF12867"/>
    </source>
</evidence>
<keyword evidence="5" id="KW-1185">Reference proteome</keyword>
<dbReference type="SUPFAM" id="SSF109854">
    <property type="entry name" value="DinB/YfiT-like putative metalloenzymes"/>
    <property type="match status" value="1"/>
</dbReference>
<gene>
    <name evidence="2" type="ORF">SAMN04487891_101299</name>
    <name evidence="3" type="ORF">SAMN05216293_0302</name>
</gene>
<evidence type="ECO:0000313" key="5">
    <source>
        <dbReference type="Proteomes" id="UP000198940"/>
    </source>
</evidence>